<proteinExistence type="predicted"/>
<evidence type="ECO:0000256" key="1">
    <source>
        <dbReference type="SAM" id="MobiDB-lite"/>
    </source>
</evidence>
<accession>A0A0C3PZ73</accession>
<protein>
    <submittedName>
        <fullName evidence="2">Uncharacterized protein</fullName>
    </submittedName>
</protein>
<feature type="region of interest" description="Disordered" evidence="1">
    <location>
        <begin position="1"/>
        <end position="22"/>
    </location>
</feature>
<name>A0A0C3PZ73_9AGAM</name>
<evidence type="ECO:0000313" key="2">
    <source>
        <dbReference type="EMBL" id="KIO20745.1"/>
    </source>
</evidence>
<dbReference type="EMBL" id="KN823163">
    <property type="protein sequence ID" value="KIO20745.1"/>
    <property type="molecule type" value="Genomic_DNA"/>
</dbReference>
<dbReference type="Proteomes" id="UP000054248">
    <property type="component" value="Unassembled WGS sequence"/>
</dbReference>
<dbReference type="AlphaFoldDB" id="A0A0C3PZ73"/>
<sequence>MPTLPLSPPVQQQHQQALPLGAGGFGSPQAMMMGGQLLQALGLLIALAHQNLRPTAAVEQQRLEQQQQQQQQQTVGGAAGLEEIGTSNFRRAPPTLRVLIVSHRPQTFHPHAPAQGLHGTIQLHRHRLQLVLVEQLSIETRLGRSLAAAPYSTCPASGEQHERFPTTPSSPAISARPSFKTRISTPKLGRPFRISLSTVLGREGREGLSTRGLATDVEEVPPPVLPLPASLVASTTQAQPPTHTGTVIDTRPLTALSGYEAGDDEERKKRERPHSWLAEVRGW</sequence>
<gene>
    <name evidence="2" type="ORF">M407DRAFT_29639</name>
</gene>
<reference evidence="3" key="2">
    <citation type="submission" date="2015-01" db="EMBL/GenBank/DDBJ databases">
        <title>Evolutionary Origins and Diversification of the Mycorrhizal Mutualists.</title>
        <authorList>
            <consortium name="DOE Joint Genome Institute"/>
            <consortium name="Mycorrhizal Genomics Consortium"/>
            <person name="Kohler A."/>
            <person name="Kuo A."/>
            <person name="Nagy L.G."/>
            <person name="Floudas D."/>
            <person name="Copeland A."/>
            <person name="Barry K.W."/>
            <person name="Cichocki N."/>
            <person name="Veneault-Fourrey C."/>
            <person name="LaButti K."/>
            <person name="Lindquist E.A."/>
            <person name="Lipzen A."/>
            <person name="Lundell T."/>
            <person name="Morin E."/>
            <person name="Murat C."/>
            <person name="Riley R."/>
            <person name="Ohm R."/>
            <person name="Sun H."/>
            <person name="Tunlid A."/>
            <person name="Henrissat B."/>
            <person name="Grigoriev I.V."/>
            <person name="Hibbett D.S."/>
            <person name="Martin F."/>
        </authorList>
    </citation>
    <scope>NUCLEOTIDE SEQUENCE [LARGE SCALE GENOMIC DNA]</scope>
    <source>
        <strain evidence="3">MUT 4182</strain>
    </source>
</reference>
<dbReference type="OrthoDB" id="3271250at2759"/>
<reference evidence="2 3" key="1">
    <citation type="submission" date="2014-04" db="EMBL/GenBank/DDBJ databases">
        <authorList>
            <consortium name="DOE Joint Genome Institute"/>
            <person name="Kuo A."/>
            <person name="Girlanda M."/>
            <person name="Perotto S."/>
            <person name="Kohler A."/>
            <person name="Nagy L.G."/>
            <person name="Floudas D."/>
            <person name="Copeland A."/>
            <person name="Barry K.W."/>
            <person name="Cichocki N."/>
            <person name="Veneault-Fourrey C."/>
            <person name="LaButti K."/>
            <person name="Lindquist E.A."/>
            <person name="Lipzen A."/>
            <person name="Lundell T."/>
            <person name="Morin E."/>
            <person name="Murat C."/>
            <person name="Sun H."/>
            <person name="Tunlid A."/>
            <person name="Henrissat B."/>
            <person name="Grigoriev I.V."/>
            <person name="Hibbett D.S."/>
            <person name="Martin F."/>
            <person name="Nordberg H.P."/>
            <person name="Cantor M.N."/>
            <person name="Hua S.X."/>
        </authorList>
    </citation>
    <scope>NUCLEOTIDE SEQUENCE [LARGE SCALE GENOMIC DNA]</scope>
    <source>
        <strain evidence="2 3">MUT 4182</strain>
    </source>
</reference>
<evidence type="ECO:0000313" key="3">
    <source>
        <dbReference type="Proteomes" id="UP000054248"/>
    </source>
</evidence>
<dbReference type="HOGENOM" id="CLU_984163_0_0_1"/>
<organism evidence="2 3">
    <name type="scientific">Tulasnella calospora MUT 4182</name>
    <dbReference type="NCBI Taxonomy" id="1051891"/>
    <lineage>
        <taxon>Eukaryota</taxon>
        <taxon>Fungi</taxon>
        <taxon>Dikarya</taxon>
        <taxon>Basidiomycota</taxon>
        <taxon>Agaricomycotina</taxon>
        <taxon>Agaricomycetes</taxon>
        <taxon>Cantharellales</taxon>
        <taxon>Tulasnellaceae</taxon>
        <taxon>Tulasnella</taxon>
    </lineage>
</organism>
<feature type="region of interest" description="Disordered" evidence="1">
    <location>
        <begin position="153"/>
        <end position="184"/>
    </location>
</feature>
<keyword evidence="3" id="KW-1185">Reference proteome</keyword>